<dbReference type="PANTHER" id="PTHR28630">
    <property type="match status" value="1"/>
</dbReference>
<sequence length="217" mass="24065">MTTTTATSSDKLTSHDESLVDSKMLEKAEMVGVFDSDGNERPFGGLVRHGKVCVVFIRHFLCGYCQEYLVALKQLLLREDGDSILDKNKKMVVIGCGHWSVIKSYKDLLGEGDCPFEIYAESTSALVDSLGMLCKFDVGDTKTQGHYITQSLTSTIISSLFNGCKMGPTSFLRSGKMSQQGGEFIFVDGHCVFAHRMKTARDHLEPQELLDRFISLV</sequence>
<accession>A0A2N5UBT5</accession>
<comment type="caution">
    <text evidence="1">The sequence shown here is derived from an EMBL/GenBank/DDBJ whole genome shotgun (WGS) entry which is preliminary data.</text>
</comment>
<dbReference type="Proteomes" id="UP000235392">
    <property type="component" value="Unassembled WGS sequence"/>
</dbReference>
<dbReference type="SUPFAM" id="SSF52833">
    <property type="entry name" value="Thioredoxin-like"/>
    <property type="match status" value="1"/>
</dbReference>
<dbReference type="Pfam" id="PF13911">
    <property type="entry name" value="AhpC-TSA_2"/>
    <property type="match status" value="1"/>
</dbReference>
<evidence type="ECO:0008006" key="3">
    <source>
        <dbReference type="Google" id="ProtNLM"/>
    </source>
</evidence>
<dbReference type="AlphaFoldDB" id="A0A2N5UBT5"/>
<reference evidence="1 2" key="1">
    <citation type="submission" date="2017-11" db="EMBL/GenBank/DDBJ databases">
        <title>De novo assembly and phasing of dikaryotic genomes from two isolates of Puccinia coronata f. sp. avenae, the causal agent of oat crown rust.</title>
        <authorList>
            <person name="Miller M.E."/>
            <person name="Zhang Y."/>
            <person name="Omidvar V."/>
            <person name="Sperschneider J."/>
            <person name="Schwessinger B."/>
            <person name="Raley C."/>
            <person name="Palmer J.M."/>
            <person name="Garnica D."/>
            <person name="Upadhyaya N."/>
            <person name="Rathjen J."/>
            <person name="Taylor J.M."/>
            <person name="Park R.F."/>
            <person name="Dodds P.N."/>
            <person name="Hirsch C.D."/>
            <person name="Kianian S.F."/>
            <person name="Figueroa M."/>
        </authorList>
    </citation>
    <scope>NUCLEOTIDE SEQUENCE [LARGE SCALE GENOMIC DNA]</scope>
    <source>
        <strain evidence="1">12SD80</strain>
    </source>
</reference>
<dbReference type="PANTHER" id="PTHR28630:SF3">
    <property type="entry name" value="PEROXIREDOXIN-LIKE 2C"/>
    <property type="match status" value="1"/>
</dbReference>
<organism evidence="1 2">
    <name type="scientific">Puccinia coronata f. sp. avenae</name>
    <dbReference type="NCBI Taxonomy" id="200324"/>
    <lineage>
        <taxon>Eukaryota</taxon>
        <taxon>Fungi</taxon>
        <taxon>Dikarya</taxon>
        <taxon>Basidiomycota</taxon>
        <taxon>Pucciniomycotina</taxon>
        <taxon>Pucciniomycetes</taxon>
        <taxon>Pucciniales</taxon>
        <taxon>Pucciniaceae</taxon>
        <taxon>Puccinia</taxon>
    </lineage>
</organism>
<dbReference type="EMBL" id="PGCI01000182">
    <property type="protein sequence ID" value="PLW35207.1"/>
    <property type="molecule type" value="Genomic_DNA"/>
</dbReference>
<name>A0A2N5UBT5_9BASI</name>
<evidence type="ECO:0000313" key="2">
    <source>
        <dbReference type="Proteomes" id="UP000235392"/>
    </source>
</evidence>
<dbReference type="Gene3D" id="3.40.30.10">
    <property type="entry name" value="Glutaredoxin"/>
    <property type="match status" value="1"/>
</dbReference>
<gene>
    <name evidence="1" type="ORF">PCASD_08578</name>
</gene>
<dbReference type="InterPro" id="IPR032801">
    <property type="entry name" value="PXL2A/B/C"/>
</dbReference>
<evidence type="ECO:0000313" key="1">
    <source>
        <dbReference type="EMBL" id="PLW35207.1"/>
    </source>
</evidence>
<dbReference type="CDD" id="cd02970">
    <property type="entry name" value="PRX_like2"/>
    <property type="match status" value="1"/>
</dbReference>
<protein>
    <recommendedName>
        <fullName evidence="3">Thioredoxin domain-containing protein</fullName>
    </recommendedName>
</protein>
<proteinExistence type="predicted"/>
<dbReference type="InterPro" id="IPR036249">
    <property type="entry name" value="Thioredoxin-like_sf"/>
</dbReference>